<feature type="chain" id="PRO_5035283886" evidence="2">
    <location>
        <begin position="27"/>
        <end position="590"/>
    </location>
</feature>
<dbReference type="AlphaFoldDB" id="A0A8J2I980"/>
<dbReference type="GeneID" id="67021536"/>
<accession>A0A8J2I980</accession>
<sequence>MRVKNFLAHFWLVFTDLVASTPVATAGPLRLPRKPPPPSKTPSNPHASTSPPLSCNLVVPTAKSWEDNKDDIGEFARTHWLRYLEDPSYKTFPLYLRDHFARDLAPSSLFCDTVGACGFSYQALNPELSQHDKQMAYYVFEQIAGVNHLFKSQRIGMQEAASYIDGKIPELIRTYSAAPRIERQLQKKLDDRRRNEKLGMAVGSALLMLAGGAIAVPGVLGLEETIVVPLTNMMTNTYISIVGMINAAPRDPRHLTFDVEENIRGSLNEFRHIMLSNLTYDMKSFMEGDKNHLEQDLIGILEGDYFFRRDENIQSAIWRMPEEMMFSSVINGLWAQERSDIVWADATFRGCQYDSRGPSENRVCLDEDPKSVYYLYSLDVSREYDSFTNDKALIHGPTGYRNFVEGQRDTTYGLTKEDIIRSSIFVHEHKLQNAIEDLDYRAVSSALERGKNLGKNYGKFPGTYRLPISRNPGGAAICSVWSQKARNYPCMSGEFGWNDGTWSLEKDETFDFLVQTGLMFSEDWEDFCNHNGHCKGDNDIDWHSRFEGLRKEGDPKISKGLKHPFKKCKQKTEHGVGEPWRDFDENPPLR</sequence>
<proteinExistence type="predicted"/>
<evidence type="ECO:0000313" key="3">
    <source>
        <dbReference type="EMBL" id="CAG5179520.1"/>
    </source>
</evidence>
<organism evidence="3 4">
    <name type="scientific">Alternaria atra</name>
    <dbReference type="NCBI Taxonomy" id="119953"/>
    <lineage>
        <taxon>Eukaryota</taxon>
        <taxon>Fungi</taxon>
        <taxon>Dikarya</taxon>
        <taxon>Ascomycota</taxon>
        <taxon>Pezizomycotina</taxon>
        <taxon>Dothideomycetes</taxon>
        <taxon>Pleosporomycetidae</taxon>
        <taxon>Pleosporales</taxon>
        <taxon>Pleosporineae</taxon>
        <taxon>Pleosporaceae</taxon>
        <taxon>Alternaria</taxon>
        <taxon>Alternaria sect. Ulocladioides</taxon>
    </lineage>
</organism>
<feature type="region of interest" description="Disordered" evidence="1">
    <location>
        <begin position="27"/>
        <end position="53"/>
    </location>
</feature>
<name>A0A8J2I980_9PLEO</name>
<comment type="caution">
    <text evidence="3">The sequence shown here is derived from an EMBL/GenBank/DDBJ whole genome shotgun (WGS) entry which is preliminary data.</text>
</comment>
<reference evidence="3" key="1">
    <citation type="submission" date="2021-05" db="EMBL/GenBank/DDBJ databases">
        <authorList>
            <person name="Stam R."/>
        </authorList>
    </citation>
    <scope>NUCLEOTIDE SEQUENCE</scope>
    <source>
        <strain evidence="3">CS162</strain>
    </source>
</reference>
<feature type="region of interest" description="Disordered" evidence="1">
    <location>
        <begin position="568"/>
        <end position="590"/>
    </location>
</feature>
<protein>
    <submittedName>
        <fullName evidence="3">Uncharacterized protein</fullName>
    </submittedName>
</protein>
<feature type="signal peptide" evidence="2">
    <location>
        <begin position="1"/>
        <end position="26"/>
    </location>
</feature>
<dbReference type="EMBL" id="CAJRGZ010000023">
    <property type="protein sequence ID" value="CAG5179520.1"/>
    <property type="molecule type" value="Genomic_DNA"/>
</dbReference>
<dbReference type="Proteomes" id="UP000676310">
    <property type="component" value="Unassembled WGS sequence"/>
</dbReference>
<dbReference type="OrthoDB" id="3800526at2759"/>
<feature type="compositionally biased region" description="Basic and acidic residues" evidence="1">
    <location>
        <begin position="570"/>
        <end position="584"/>
    </location>
</feature>
<keyword evidence="4" id="KW-1185">Reference proteome</keyword>
<dbReference type="RefSeq" id="XP_043172895.1">
    <property type="nucleotide sequence ID" value="XM_043316960.1"/>
</dbReference>
<evidence type="ECO:0000313" key="4">
    <source>
        <dbReference type="Proteomes" id="UP000676310"/>
    </source>
</evidence>
<evidence type="ECO:0000256" key="2">
    <source>
        <dbReference type="SAM" id="SignalP"/>
    </source>
</evidence>
<keyword evidence="2" id="KW-0732">Signal</keyword>
<gene>
    <name evidence="3" type="ORF">ALTATR162_LOCUS9327</name>
</gene>
<evidence type="ECO:0000256" key="1">
    <source>
        <dbReference type="SAM" id="MobiDB-lite"/>
    </source>
</evidence>